<evidence type="ECO:0000313" key="2">
    <source>
        <dbReference type="Proteomes" id="UP001162001"/>
    </source>
</evidence>
<keyword evidence="2" id="KW-1185">Reference proteome</keyword>
<sequence>MDYLKKFNTSVNNINSNLNKISYIEMIPLCGLCYKWQKSYILSLLNDSEIQLQLANSSLILYNDMLKSIDMDPTTKLLMCNENINKYNSIKTKLNNLKDIYVDTQMTQNRSTVSDDLDIVDLT</sequence>
<protein>
    <submittedName>
        <fullName evidence="1">Uncharacterized protein</fullName>
    </submittedName>
</protein>
<dbReference type="Proteomes" id="UP001162001">
    <property type="component" value="Segment"/>
</dbReference>
<accession>A0A7D3UV91</accession>
<proteinExistence type="predicted"/>
<evidence type="ECO:0000313" key="1">
    <source>
        <dbReference type="EMBL" id="QKF93794.1"/>
    </source>
</evidence>
<name>A0A7D3UV91_9VIRU</name>
<dbReference type="EMBL" id="MT418680">
    <property type="protein sequence ID" value="QKF93794.1"/>
    <property type="molecule type" value="Genomic_DNA"/>
</dbReference>
<organism evidence="1 2">
    <name type="scientific">Fadolivirus FV1/VV64</name>
    <dbReference type="NCBI Taxonomy" id="3070911"/>
    <lineage>
        <taxon>Viruses</taxon>
        <taxon>Varidnaviria</taxon>
        <taxon>Bamfordvirae</taxon>
        <taxon>Nucleocytoviricota</taxon>
        <taxon>Megaviricetes</taxon>
        <taxon>Imitervirales</taxon>
        <taxon>Mimiviridae</taxon>
        <taxon>Klosneuvirinae</taxon>
        <taxon>Fadolivirus</taxon>
        <taxon>Fadolivirus algeromassiliense</taxon>
    </lineage>
</organism>
<gene>
    <name evidence="1" type="ORF">Fadolivirus_1_336</name>
</gene>
<reference evidence="1 2" key="1">
    <citation type="submission" date="2020-04" db="EMBL/GenBank/DDBJ databases">
        <title>Advantages and limits of metagenomic assembly and binning of a giant virus.</title>
        <authorList>
            <person name="Schulz F."/>
            <person name="Andreani J."/>
            <person name="Francis R."/>
            <person name="Boudjemaa H."/>
            <person name="Bou Khalil J.Y."/>
            <person name="Lee J."/>
            <person name="La Scola B."/>
            <person name="Woyke T."/>
        </authorList>
    </citation>
    <scope>NUCLEOTIDE SEQUENCE [LARGE SCALE GENOMIC DNA]</scope>
    <source>
        <strain evidence="1 2">FV1/VV64</strain>
    </source>
</reference>